<reference evidence="4 5" key="1">
    <citation type="submission" date="2023-09" db="EMBL/GenBank/DDBJ databases">
        <title>Pangenome analysis of Batrachochytrium dendrobatidis and related Chytrids.</title>
        <authorList>
            <person name="Yacoub M.N."/>
            <person name="Stajich J.E."/>
            <person name="James T.Y."/>
        </authorList>
    </citation>
    <scope>NUCLEOTIDE SEQUENCE [LARGE SCALE GENOMIC DNA]</scope>
    <source>
        <strain evidence="4 5">JEL0888</strain>
    </source>
</reference>
<dbReference type="PANTHER" id="PTHR42699:SF1">
    <property type="entry name" value="CYSTATHIONINE GAMMA-SYNTHASE-RELATED"/>
    <property type="match status" value="1"/>
</dbReference>
<evidence type="ECO:0000256" key="1">
    <source>
        <dbReference type="ARBA" id="ARBA00001933"/>
    </source>
</evidence>
<dbReference type="InterPro" id="IPR015421">
    <property type="entry name" value="PyrdxlP-dep_Trfase_major"/>
</dbReference>
<dbReference type="Gene3D" id="3.90.1150.10">
    <property type="entry name" value="Aspartate Aminotransferase, domain 1"/>
    <property type="match status" value="1"/>
</dbReference>
<keyword evidence="5" id="KW-1185">Reference proteome</keyword>
<dbReference type="InterPro" id="IPR015424">
    <property type="entry name" value="PyrdxlP-dep_Trfase"/>
</dbReference>
<dbReference type="SUPFAM" id="SSF53383">
    <property type="entry name" value="PLP-dependent transferases"/>
    <property type="match status" value="1"/>
</dbReference>
<feature type="compositionally biased region" description="Polar residues" evidence="3">
    <location>
        <begin position="302"/>
        <end position="313"/>
    </location>
</feature>
<gene>
    <name evidence="4" type="primary">STR2</name>
    <name evidence="4" type="ORF">HK105_205474</name>
</gene>
<dbReference type="Gene3D" id="3.40.640.10">
    <property type="entry name" value="Type I PLP-dependent aspartate aminotransferase-like (Major domain)"/>
    <property type="match status" value="1"/>
</dbReference>
<evidence type="ECO:0000313" key="4">
    <source>
        <dbReference type="EMBL" id="KAL2914931.1"/>
    </source>
</evidence>
<dbReference type="InterPro" id="IPR000277">
    <property type="entry name" value="Cys/Met-Metab_PyrdxlP-dep_enz"/>
</dbReference>
<comment type="cofactor">
    <cofactor evidence="1">
        <name>pyridoxal 5'-phosphate</name>
        <dbReference type="ChEBI" id="CHEBI:597326"/>
    </cofactor>
</comment>
<dbReference type="InterPro" id="IPR015422">
    <property type="entry name" value="PyrdxlP-dep_Trfase_small"/>
</dbReference>
<sequence>MSLASAASATAARGATECATNPARTGPCGPAGGGLTKLGAPVPLNTPHAVSVALPTWSDNVGYEEGDPRVVKAMQGGYPRFVFNPLVKKLMAVCCERFAADDEDCLVFSAREHAQACRIFMRSRLAAEGADAAAPRIRIVELLVMPESHIHRPPDELPSSVLSVVDSSITHPIVHVLLFPLSLSKLAKQFWQHTGEGVSSRFAEHVLRSLEIAVDSLDKASKGRRGSIGSSSGRSRFSHGPYGSLVQKHFLAQLQGAATEHEIQTFVEQRFGRNLDLSLAAHAKIALRRRIAGLLGDATQLSSLQDSPDQGSGSDPEDDAIGSAPSRGVSALSAEDVFLFPCGMSAIYNVHRAILGLRPGIKSVQFGFPYTDTLKIQEKFGPGCHFLGFGGERDLQLLDDLLKSEPISAIFCEFPSNPLLQSPDLARLSQIARHHDCILVVDETIGNFVNTNVLTHADVVVSSLTKVFSGDSNVMGGSAVLNPQSPKYERLRASLQSVYIDTLWCEDALFLERNSRSFVHRAKVINRNAEALCDFLNTHPKVETLHFPKFTDSQTYLKYVRSQAEPGYGGLFSIVLSSDDAAMRFYDALSIYKGPSLGTNFTLACPYTILAHYTELDWAASFGVPRRLIRVSVGVEDSDELLRIFREALEIA</sequence>
<dbReference type="Pfam" id="PF01053">
    <property type="entry name" value="Cys_Met_Meta_PP"/>
    <property type="match status" value="1"/>
</dbReference>
<keyword evidence="2" id="KW-0663">Pyridoxal phosphate</keyword>
<dbReference type="GO" id="GO:0003962">
    <property type="term" value="F:cystathionine gamma-synthase activity"/>
    <property type="evidence" value="ECO:0007669"/>
    <property type="project" value="UniProtKB-EC"/>
</dbReference>
<name>A0ABR4N5X6_9FUNG</name>
<dbReference type="EC" id="2.5.1.48" evidence="4"/>
<protein>
    <submittedName>
        <fullName evidence="4">Cystathionine gamma-synthase</fullName>
        <ecNumber evidence="4">2.5.1.48</ecNumber>
    </submittedName>
</protein>
<evidence type="ECO:0000313" key="5">
    <source>
        <dbReference type="Proteomes" id="UP001527925"/>
    </source>
</evidence>
<feature type="region of interest" description="Disordered" evidence="3">
    <location>
        <begin position="302"/>
        <end position="326"/>
    </location>
</feature>
<organism evidence="4 5">
    <name type="scientific">Polyrhizophydium stewartii</name>
    <dbReference type="NCBI Taxonomy" id="2732419"/>
    <lineage>
        <taxon>Eukaryota</taxon>
        <taxon>Fungi</taxon>
        <taxon>Fungi incertae sedis</taxon>
        <taxon>Chytridiomycota</taxon>
        <taxon>Chytridiomycota incertae sedis</taxon>
        <taxon>Chytridiomycetes</taxon>
        <taxon>Rhizophydiales</taxon>
        <taxon>Rhizophydiales incertae sedis</taxon>
        <taxon>Polyrhizophydium</taxon>
    </lineage>
</organism>
<dbReference type="Proteomes" id="UP001527925">
    <property type="component" value="Unassembled WGS sequence"/>
</dbReference>
<comment type="caution">
    <text evidence="4">The sequence shown here is derived from an EMBL/GenBank/DDBJ whole genome shotgun (WGS) entry which is preliminary data.</text>
</comment>
<evidence type="ECO:0000256" key="3">
    <source>
        <dbReference type="SAM" id="MobiDB-lite"/>
    </source>
</evidence>
<dbReference type="EMBL" id="JADGIZ020000028">
    <property type="protein sequence ID" value="KAL2914931.1"/>
    <property type="molecule type" value="Genomic_DNA"/>
</dbReference>
<proteinExistence type="predicted"/>
<dbReference type="InterPro" id="IPR051750">
    <property type="entry name" value="Trans-sulfuration_enzymes"/>
</dbReference>
<evidence type="ECO:0000256" key="2">
    <source>
        <dbReference type="ARBA" id="ARBA00022898"/>
    </source>
</evidence>
<dbReference type="PANTHER" id="PTHR42699">
    <property type="match status" value="1"/>
</dbReference>
<accession>A0ABR4N5X6</accession>
<keyword evidence="4" id="KW-0808">Transferase</keyword>